<dbReference type="AlphaFoldDB" id="A0A937IBP6"/>
<sequence length="128" mass="14642">MKKINENLTPEELFVLKDKGTERPFTGKFDSFFEDGIYKCKNCDAELFRSESKYDAGCGWPSFFEAANEKAIKYEEDNSIFGRPRTEILCASCDGHLGHVFEDGPKEKTGLRYCVNSISIDFDKEKNN</sequence>
<evidence type="ECO:0000256" key="2">
    <source>
        <dbReference type="ARBA" id="ARBA00007174"/>
    </source>
</evidence>
<dbReference type="GO" id="GO:0005737">
    <property type="term" value="C:cytoplasm"/>
    <property type="evidence" value="ECO:0007669"/>
    <property type="project" value="TreeGrafter"/>
</dbReference>
<evidence type="ECO:0000256" key="9">
    <source>
        <dbReference type="ARBA" id="ARBA00075819"/>
    </source>
</evidence>
<organism evidence="11 12">
    <name type="scientific">SAR86 cluster bacterium</name>
    <dbReference type="NCBI Taxonomy" id="2030880"/>
    <lineage>
        <taxon>Bacteria</taxon>
        <taxon>Pseudomonadati</taxon>
        <taxon>Pseudomonadota</taxon>
        <taxon>Gammaproteobacteria</taxon>
        <taxon>SAR86 cluster</taxon>
    </lineage>
</organism>
<evidence type="ECO:0000256" key="1">
    <source>
        <dbReference type="ARBA" id="ARBA00001947"/>
    </source>
</evidence>
<protein>
    <recommendedName>
        <fullName evidence="4">Peptide methionine sulfoxide reductase MsrB</fullName>
        <ecNumber evidence="3">1.8.4.12</ecNumber>
    </recommendedName>
    <alternativeName>
        <fullName evidence="9">Peptide-methionine (R)-S-oxide reductase</fullName>
    </alternativeName>
</protein>
<evidence type="ECO:0000259" key="10">
    <source>
        <dbReference type="PROSITE" id="PS51790"/>
    </source>
</evidence>
<dbReference type="InterPro" id="IPR002579">
    <property type="entry name" value="Met_Sox_Rdtase_MsrB_dom"/>
</dbReference>
<dbReference type="GO" id="GO:0046872">
    <property type="term" value="F:metal ion binding"/>
    <property type="evidence" value="ECO:0007669"/>
    <property type="project" value="UniProtKB-KW"/>
</dbReference>
<comment type="catalytic activity">
    <reaction evidence="8">
        <text>L-methionyl-[protein] + [thioredoxin]-disulfide + H2O = L-methionyl-(R)-S-oxide-[protein] + [thioredoxin]-dithiol</text>
        <dbReference type="Rhea" id="RHEA:24164"/>
        <dbReference type="Rhea" id="RHEA-COMP:10698"/>
        <dbReference type="Rhea" id="RHEA-COMP:10700"/>
        <dbReference type="Rhea" id="RHEA-COMP:12313"/>
        <dbReference type="Rhea" id="RHEA-COMP:12314"/>
        <dbReference type="ChEBI" id="CHEBI:15377"/>
        <dbReference type="ChEBI" id="CHEBI:16044"/>
        <dbReference type="ChEBI" id="CHEBI:29950"/>
        <dbReference type="ChEBI" id="CHEBI:45764"/>
        <dbReference type="ChEBI" id="CHEBI:50058"/>
        <dbReference type="EC" id="1.8.4.12"/>
    </reaction>
</comment>
<dbReference type="PANTHER" id="PTHR10173:SF52">
    <property type="entry name" value="METHIONINE-R-SULFOXIDE REDUCTASE B1"/>
    <property type="match status" value="1"/>
</dbReference>
<dbReference type="Pfam" id="PF01641">
    <property type="entry name" value="SelR"/>
    <property type="match status" value="1"/>
</dbReference>
<feature type="domain" description="MsrB" evidence="10">
    <location>
        <begin position="1"/>
        <end position="125"/>
    </location>
</feature>
<dbReference type="GO" id="GO:0033743">
    <property type="term" value="F:peptide-methionine (R)-S-oxide reductase activity"/>
    <property type="evidence" value="ECO:0007669"/>
    <property type="project" value="UniProtKB-EC"/>
</dbReference>
<dbReference type="Proteomes" id="UP000704935">
    <property type="component" value="Unassembled WGS sequence"/>
</dbReference>
<keyword evidence="7 11" id="KW-0560">Oxidoreductase</keyword>
<evidence type="ECO:0000256" key="8">
    <source>
        <dbReference type="ARBA" id="ARBA00048488"/>
    </source>
</evidence>
<dbReference type="PANTHER" id="PTHR10173">
    <property type="entry name" value="METHIONINE SULFOXIDE REDUCTASE"/>
    <property type="match status" value="1"/>
</dbReference>
<evidence type="ECO:0000313" key="12">
    <source>
        <dbReference type="Proteomes" id="UP000704935"/>
    </source>
</evidence>
<evidence type="ECO:0000256" key="5">
    <source>
        <dbReference type="ARBA" id="ARBA00022723"/>
    </source>
</evidence>
<dbReference type="GO" id="GO:0006979">
    <property type="term" value="P:response to oxidative stress"/>
    <property type="evidence" value="ECO:0007669"/>
    <property type="project" value="InterPro"/>
</dbReference>
<name>A0A937IBP6_9GAMM</name>
<dbReference type="GO" id="GO:0030091">
    <property type="term" value="P:protein repair"/>
    <property type="evidence" value="ECO:0007669"/>
    <property type="project" value="InterPro"/>
</dbReference>
<evidence type="ECO:0000313" key="11">
    <source>
        <dbReference type="EMBL" id="MBL6820070.1"/>
    </source>
</evidence>
<dbReference type="PROSITE" id="PS51790">
    <property type="entry name" value="MSRB"/>
    <property type="match status" value="1"/>
</dbReference>
<evidence type="ECO:0000256" key="6">
    <source>
        <dbReference type="ARBA" id="ARBA00022833"/>
    </source>
</evidence>
<dbReference type="InterPro" id="IPR011057">
    <property type="entry name" value="Mss4-like_sf"/>
</dbReference>
<proteinExistence type="inferred from homology"/>
<comment type="similarity">
    <text evidence="2">Belongs to the MsrB Met sulfoxide reductase family.</text>
</comment>
<dbReference type="Gene3D" id="2.170.150.20">
    <property type="entry name" value="Peptide methionine sulfoxide reductase"/>
    <property type="match status" value="1"/>
</dbReference>
<dbReference type="SUPFAM" id="SSF51316">
    <property type="entry name" value="Mss4-like"/>
    <property type="match status" value="1"/>
</dbReference>
<accession>A0A937IBP6</accession>
<gene>
    <name evidence="11" type="primary">msrB</name>
    <name evidence="11" type="ORF">ISQ61_02350</name>
</gene>
<evidence type="ECO:0000256" key="4">
    <source>
        <dbReference type="ARBA" id="ARBA00021130"/>
    </source>
</evidence>
<evidence type="ECO:0000256" key="7">
    <source>
        <dbReference type="ARBA" id="ARBA00023002"/>
    </source>
</evidence>
<evidence type="ECO:0000256" key="3">
    <source>
        <dbReference type="ARBA" id="ARBA00012499"/>
    </source>
</evidence>
<keyword evidence="6" id="KW-0862">Zinc</keyword>
<dbReference type="EC" id="1.8.4.12" evidence="3"/>
<dbReference type="InterPro" id="IPR028427">
    <property type="entry name" value="Met_Sox_Rdtase_MsrB"/>
</dbReference>
<dbReference type="FunFam" id="2.170.150.20:FF:000001">
    <property type="entry name" value="Peptide methionine sulfoxide reductase MsrB"/>
    <property type="match status" value="1"/>
</dbReference>
<keyword evidence="5" id="KW-0479">Metal-binding</keyword>
<dbReference type="NCBIfam" id="TIGR00357">
    <property type="entry name" value="peptide-methionine (R)-S-oxide reductase MsrB"/>
    <property type="match status" value="1"/>
</dbReference>
<comment type="caution">
    <text evidence="11">The sequence shown here is derived from an EMBL/GenBank/DDBJ whole genome shotgun (WGS) entry which is preliminary data.</text>
</comment>
<comment type="cofactor">
    <cofactor evidence="1">
        <name>Zn(2+)</name>
        <dbReference type="ChEBI" id="CHEBI:29105"/>
    </cofactor>
</comment>
<reference evidence="11" key="1">
    <citation type="submission" date="2020-10" db="EMBL/GenBank/DDBJ databases">
        <title>Microbiome of the Black Sea water column analyzed by genome centric metagenomics.</title>
        <authorList>
            <person name="Cabello-Yeves P.J."/>
            <person name="Callieri C."/>
            <person name="Picazo A."/>
            <person name="Mehrshad M."/>
            <person name="Haro-Moreno J.M."/>
            <person name="Roda-Garcia J."/>
            <person name="Dzembekova N."/>
            <person name="Slabakova V."/>
            <person name="Slabakova N."/>
            <person name="Moncheva S."/>
            <person name="Rodriguez-Valera F."/>
        </authorList>
    </citation>
    <scope>NUCLEOTIDE SEQUENCE</scope>
    <source>
        <strain evidence="11">BS307-5m-G47</strain>
    </source>
</reference>
<dbReference type="EMBL" id="JADHQA010000007">
    <property type="protein sequence ID" value="MBL6820070.1"/>
    <property type="molecule type" value="Genomic_DNA"/>
</dbReference>